<dbReference type="Pfam" id="PF13802">
    <property type="entry name" value="Gal_mutarotas_2"/>
    <property type="match status" value="1"/>
</dbReference>
<dbReference type="Pfam" id="PF01055">
    <property type="entry name" value="Glyco_hydro_31_2nd"/>
    <property type="match status" value="1"/>
</dbReference>
<accession>A0ABR2KF86</accession>
<keyword evidence="5" id="KW-0812">Transmembrane</keyword>
<comment type="caution">
    <text evidence="9">The sequence shown here is derived from an EMBL/GenBank/DDBJ whole genome shotgun (WGS) entry which is preliminary data.</text>
</comment>
<dbReference type="CDD" id="cd06603">
    <property type="entry name" value="GH31_GANC_GANAB_alpha"/>
    <property type="match status" value="1"/>
</dbReference>
<dbReference type="EMBL" id="JAPFFF010000005">
    <property type="protein sequence ID" value="KAK8889784.1"/>
    <property type="molecule type" value="Genomic_DNA"/>
</dbReference>
<evidence type="ECO:0008006" key="11">
    <source>
        <dbReference type="Google" id="ProtNLM"/>
    </source>
</evidence>
<organism evidence="9 10">
    <name type="scientific">Tritrichomonas musculus</name>
    <dbReference type="NCBI Taxonomy" id="1915356"/>
    <lineage>
        <taxon>Eukaryota</taxon>
        <taxon>Metamonada</taxon>
        <taxon>Parabasalia</taxon>
        <taxon>Tritrichomonadida</taxon>
        <taxon>Tritrichomonadidae</taxon>
        <taxon>Tritrichomonas</taxon>
    </lineage>
</organism>
<dbReference type="Proteomes" id="UP001470230">
    <property type="component" value="Unassembled WGS sequence"/>
</dbReference>
<protein>
    <recommendedName>
        <fullName evidence="11">Neutral alpha-glucosidase AB</fullName>
    </recommendedName>
</protein>
<dbReference type="InterPro" id="IPR013780">
    <property type="entry name" value="Glyco_hydro_b"/>
</dbReference>
<dbReference type="PANTHER" id="PTHR22762:SF120">
    <property type="entry name" value="HETEROGLYCAN GLUCOSIDASE 1"/>
    <property type="match status" value="1"/>
</dbReference>
<evidence type="ECO:0000256" key="2">
    <source>
        <dbReference type="ARBA" id="ARBA00022801"/>
    </source>
</evidence>
<keyword evidence="10" id="KW-1185">Reference proteome</keyword>
<gene>
    <name evidence="9" type="ORF">M9Y10_034538</name>
</gene>
<keyword evidence="2 4" id="KW-0378">Hydrolase</keyword>
<feature type="domain" description="Glycosyl hydrolase family 31 C-terminal" evidence="8">
    <location>
        <begin position="636"/>
        <end position="720"/>
    </location>
</feature>
<dbReference type="PANTHER" id="PTHR22762">
    <property type="entry name" value="ALPHA-GLUCOSIDASE"/>
    <property type="match status" value="1"/>
</dbReference>
<keyword evidence="5" id="KW-0472">Membrane</keyword>
<feature type="domain" description="Glycoside hydrolase family 31 TIM barrel" evidence="6">
    <location>
        <begin position="300"/>
        <end position="628"/>
    </location>
</feature>
<feature type="transmembrane region" description="Helical" evidence="5">
    <location>
        <begin position="854"/>
        <end position="881"/>
    </location>
</feature>
<evidence type="ECO:0000259" key="6">
    <source>
        <dbReference type="Pfam" id="PF01055"/>
    </source>
</evidence>
<dbReference type="Gene3D" id="2.60.40.1760">
    <property type="entry name" value="glycosyl hydrolase (family 31)"/>
    <property type="match status" value="1"/>
</dbReference>
<evidence type="ECO:0000256" key="5">
    <source>
        <dbReference type="SAM" id="Phobius"/>
    </source>
</evidence>
<dbReference type="InterPro" id="IPR048395">
    <property type="entry name" value="Glyco_hydro_31_C"/>
</dbReference>
<reference evidence="9 10" key="1">
    <citation type="submission" date="2024-04" db="EMBL/GenBank/DDBJ databases">
        <title>Tritrichomonas musculus Genome.</title>
        <authorList>
            <person name="Alves-Ferreira E."/>
            <person name="Grigg M."/>
            <person name="Lorenzi H."/>
            <person name="Galac M."/>
        </authorList>
    </citation>
    <scope>NUCLEOTIDE SEQUENCE [LARGE SCALE GENOMIC DNA]</scope>
    <source>
        <strain evidence="9 10">EAF2021</strain>
    </source>
</reference>
<sequence length="908" mass="104369">MIFFIIPLCFSYEEYKKCNDMRFCSHNINAIGKWSLNNCNFDKEKYEFTGSLFNNNVDDKLQLIIYLMQNNSFRISFLPANKENFPRYNLSGNSYVVNQEIMKQHLPLSHNNESNIHVISSEECKAEIHLSPFYINISDKFNSKILINYNQNLVFEHIGQQVPPDLWPHYQNDTIKNGATAVGIDFAFQGKNTRISGFAEADNSINFEDTGDEPRRVSNYDSFSDYGHIPLVYGHSPSEMISFFWMNPSDTFIKIKTDDAKDMRNIRILSEGGYADIVVFTGKIFSILDSYTNLTGRHEIPPLFTLGYHQSKWGYLTQKEVETIVDELDSHDFPLDVLWLDVDHLHHYQPFRINMSAFPNPDSLFKKLSNLNRYVVRLNDPHLPKDDTHTISKYALEHGYYVNNSDGKTPFNGNCWPGSSYWPDFLNPEVHKWWSTLFPYKDNETAPNVYFWNDMNEPSVFDSVEGTFPKDLVYYGGYEEREIRSLYGLLMHSATYEGVVNRNPDHNIRPFILTRSFFAGSQKYTWMWSGDNTAKYDHLKHSVPMSIIAGLCGMPMTGSDLGGFSGDTTPQLLSRWHQAALFGYPLFRNHCSEDSPHREPYLYDNYTLGLLRNTTKRRYQSIPLWYTAVQNSHQTGIPPVLPLFALYPEQDDFHDVDDQFIFGESLLVAPILVENAQTKKIVKPPGIWYNLTNGQILNKSITISVNNESLPIYVKGGSIVPFFTKVGKSAEETRKSPISLIVGCDENGNARGPLYIDDGISYNYRNGQFMNRWIIFKDDKIQIEKRSPIEKSIPSIAENTYINEIKFYGLKNLPKLISKDAELSCNEARDICTMKGFKLYPSKISEEEKNKKRLYFLIGIIAAIVVAILIIVVIIVVSVIACKKNKEKRELDAQNRVDSRSLIDSVNT</sequence>
<dbReference type="Pfam" id="PF21365">
    <property type="entry name" value="Glyco_hydro_31_3rd"/>
    <property type="match status" value="1"/>
</dbReference>
<dbReference type="InterPro" id="IPR025887">
    <property type="entry name" value="Glyco_hydro_31_N_dom"/>
</dbReference>
<feature type="domain" description="Glycoside hydrolase family 31 N-terminal" evidence="7">
    <location>
        <begin position="64"/>
        <end position="253"/>
    </location>
</feature>
<evidence type="ECO:0000256" key="1">
    <source>
        <dbReference type="ARBA" id="ARBA00007806"/>
    </source>
</evidence>
<dbReference type="Gene3D" id="2.60.40.1180">
    <property type="entry name" value="Golgi alpha-mannosidase II"/>
    <property type="match status" value="2"/>
</dbReference>
<evidence type="ECO:0000313" key="10">
    <source>
        <dbReference type="Proteomes" id="UP001470230"/>
    </source>
</evidence>
<dbReference type="InterPro" id="IPR000322">
    <property type="entry name" value="Glyco_hydro_31_TIM"/>
</dbReference>
<proteinExistence type="inferred from homology"/>
<evidence type="ECO:0000259" key="8">
    <source>
        <dbReference type="Pfam" id="PF21365"/>
    </source>
</evidence>
<keyword evidence="5" id="KW-1133">Transmembrane helix</keyword>
<dbReference type="InterPro" id="IPR011013">
    <property type="entry name" value="Gal_mutarotase_sf_dom"/>
</dbReference>
<evidence type="ECO:0000313" key="9">
    <source>
        <dbReference type="EMBL" id="KAK8889784.1"/>
    </source>
</evidence>
<name>A0ABR2KF86_9EUKA</name>
<evidence type="ECO:0000256" key="3">
    <source>
        <dbReference type="ARBA" id="ARBA00023295"/>
    </source>
</evidence>
<dbReference type="SUPFAM" id="SSF51445">
    <property type="entry name" value="(Trans)glycosidases"/>
    <property type="match status" value="1"/>
</dbReference>
<keyword evidence="3 4" id="KW-0326">Glycosidase</keyword>
<evidence type="ECO:0000256" key="4">
    <source>
        <dbReference type="RuleBase" id="RU361185"/>
    </source>
</evidence>
<evidence type="ECO:0000259" key="7">
    <source>
        <dbReference type="Pfam" id="PF13802"/>
    </source>
</evidence>
<dbReference type="CDD" id="cd14752">
    <property type="entry name" value="GH31_N"/>
    <property type="match status" value="1"/>
</dbReference>
<dbReference type="InterPro" id="IPR030458">
    <property type="entry name" value="Glyco_hydro_31_AS"/>
</dbReference>
<comment type="similarity">
    <text evidence="1 4">Belongs to the glycosyl hydrolase 31 family.</text>
</comment>
<dbReference type="SUPFAM" id="SSF51011">
    <property type="entry name" value="Glycosyl hydrolase domain"/>
    <property type="match status" value="1"/>
</dbReference>
<dbReference type="Gene3D" id="3.20.20.80">
    <property type="entry name" value="Glycosidases"/>
    <property type="match status" value="2"/>
</dbReference>
<dbReference type="SUPFAM" id="SSF74650">
    <property type="entry name" value="Galactose mutarotase-like"/>
    <property type="match status" value="1"/>
</dbReference>
<dbReference type="InterPro" id="IPR017853">
    <property type="entry name" value="GH"/>
</dbReference>
<dbReference type="PROSITE" id="PS00129">
    <property type="entry name" value="GLYCOSYL_HYDROL_F31_1"/>
    <property type="match status" value="1"/>
</dbReference>